<evidence type="ECO:0000256" key="8">
    <source>
        <dbReference type="ARBA" id="ARBA00023170"/>
    </source>
</evidence>
<feature type="transmembrane region" description="Helical" evidence="11">
    <location>
        <begin position="138"/>
        <end position="158"/>
    </location>
</feature>
<evidence type="ECO:0000256" key="10">
    <source>
        <dbReference type="ARBA" id="ARBA00023224"/>
    </source>
</evidence>
<feature type="transmembrane region" description="Helical" evidence="11">
    <location>
        <begin position="343"/>
        <end position="366"/>
    </location>
</feature>
<accession>A0ABM1L782</accession>
<dbReference type="RefSeq" id="XP_015281819.1">
    <property type="nucleotide sequence ID" value="XM_015426333.1"/>
</dbReference>
<evidence type="ECO:0000256" key="3">
    <source>
        <dbReference type="ARBA" id="ARBA00022692"/>
    </source>
</evidence>
<evidence type="ECO:0000256" key="6">
    <source>
        <dbReference type="ARBA" id="ARBA00023136"/>
    </source>
</evidence>
<organism evidence="14 15">
    <name type="scientific">Gekko japonicus</name>
    <name type="common">Schlegel's Japanese gecko</name>
    <dbReference type="NCBI Taxonomy" id="146911"/>
    <lineage>
        <taxon>Eukaryota</taxon>
        <taxon>Metazoa</taxon>
        <taxon>Chordata</taxon>
        <taxon>Craniata</taxon>
        <taxon>Vertebrata</taxon>
        <taxon>Euteleostomi</taxon>
        <taxon>Lepidosauria</taxon>
        <taxon>Squamata</taxon>
        <taxon>Bifurcata</taxon>
        <taxon>Gekkota</taxon>
        <taxon>Gekkonidae</taxon>
        <taxon>Gekkoninae</taxon>
        <taxon>Gekko</taxon>
    </lineage>
</organism>
<keyword evidence="10" id="KW-0807">Transducer</keyword>
<protein>
    <submittedName>
        <fullName evidence="15">Proteinase-activated receptor 3</fullName>
    </submittedName>
</protein>
<keyword evidence="2" id="KW-1003">Cell membrane</keyword>
<dbReference type="Gene3D" id="1.20.1070.10">
    <property type="entry name" value="Rhodopsin 7-helix transmembrane proteins"/>
    <property type="match status" value="1"/>
</dbReference>
<dbReference type="PRINTS" id="PR01428">
    <property type="entry name" value="PROTEASEAR"/>
</dbReference>
<evidence type="ECO:0000256" key="4">
    <source>
        <dbReference type="ARBA" id="ARBA00022989"/>
    </source>
</evidence>
<sequence>MKILLLLTSGLLFLSSSLCQKENKCNSSSLGCQDDIPHVIKTFRGTPQDQHDEEIPPFAIEGLTKTSHNKQNKLSSGKSNASSLKLNNTTMEYLTSSLSTKLIPAVYLAVVLVGVPSNALILWMLFFRMRSVRTAIFYTNLAISDFLFCITLPFKIAYHLSGNNWIFGEAMCRIMTVIFYGNMYCSILLLTCISISRYVAIVHPFTYRTLPKQHLTTFACGMIWTIVFLYMLPLSLTKQTYYLDQLNISTCHDVHSDCETASPFQFYYFISLAVFGFVIPLCIAIFCYFSIIRTLKVYKNKWLWYIKISLLILSIFAVCYTPSNIILIAHQVNYYHSAGDSLYFFYLIALSLSSLNSCLDPFLYFLTSKVKGKTSAYLTMAKIAQEECR</sequence>
<dbReference type="PRINTS" id="PR00237">
    <property type="entry name" value="GPCRRHODOPSN"/>
</dbReference>
<comment type="subcellular location">
    <subcellularLocation>
        <location evidence="1">Cell membrane</location>
        <topology evidence="1">Multi-pass membrane protein</topology>
    </subcellularLocation>
</comment>
<reference evidence="15" key="1">
    <citation type="submission" date="2025-08" db="UniProtKB">
        <authorList>
            <consortium name="RefSeq"/>
        </authorList>
    </citation>
    <scope>IDENTIFICATION</scope>
</reference>
<dbReference type="PROSITE" id="PS50262">
    <property type="entry name" value="G_PROTEIN_RECEP_F1_2"/>
    <property type="match status" value="1"/>
</dbReference>
<keyword evidence="4 11" id="KW-1133">Transmembrane helix</keyword>
<feature type="chain" id="PRO_5046491545" evidence="12">
    <location>
        <begin position="20"/>
        <end position="389"/>
    </location>
</feature>
<evidence type="ECO:0000256" key="7">
    <source>
        <dbReference type="ARBA" id="ARBA00023157"/>
    </source>
</evidence>
<feature type="transmembrane region" description="Helical" evidence="11">
    <location>
        <begin position="105"/>
        <end position="126"/>
    </location>
</feature>
<evidence type="ECO:0000256" key="1">
    <source>
        <dbReference type="ARBA" id="ARBA00004651"/>
    </source>
</evidence>
<name>A0ABM1L782_GEKJA</name>
<dbReference type="InterPro" id="IPR017452">
    <property type="entry name" value="GPCR_Rhodpsn_7TM"/>
</dbReference>
<dbReference type="SUPFAM" id="SSF81321">
    <property type="entry name" value="Family A G protein-coupled receptor-like"/>
    <property type="match status" value="1"/>
</dbReference>
<dbReference type="GeneID" id="107123145"/>
<keyword evidence="8 15" id="KW-0675">Receptor</keyword>
<feature type="transmembrane region" description="Helical" evidence="11">
    <location>
        <begin position="266"/>
        <end position="291"/>
    </location>
</feature>
<keyword evidence="3 11" id="KW-0812">Transmembrane</keyword>
<evidence type="ECO:0000256" key="9">
    <source>
        <dbReference type="ARBA" id="ARBA00023180"/>
    </source>
</evidence>
<feature type="transmembrane region" description="Helical" evidence="11">
    <location>
        <begin position="178"/>
        <end position="202"/>
    </location>
</feature>
<dbReference type="Pfam" id="PF00001">
    <property type="entry name" value="7tm_1"/>
    <property type="match status" value="1"/>
</dbReference>
<dbReference type="CDD" id="cd15371">
    <property type="entry name" value="7tmA_PAR3"/>
    <property type="match status" value="1"/>
</dbReference>
<evidence type="ECO:0000259" key="13">
    <source>
        <dbReference type="PROSITE" id="PS50262"/>
    </source>
</evidence>
<feature type="transmembrane region" description="Helical" evidence="11">
    <location>
        <begin position="303"/>
        <end position="323"/>
    </location>
</feature>
<keyword evidence="12" id="KW-0732">Signal</keyword>
<evidence type="ECO:0000313" key="14">
    <source>
        <dbReference type="Proteomes" id="UP000694871"/>
    </source>
</evidence>
<evidence type="ECO:0000256" key="5">
    <source>
        <dbReference type="ARBA" id="ARBA00023040"/>
    </source>
</evidence>
<dbReference type="InterPro" id="IPR003943">
    <property type="entry name" value="Prot_act_rcpt_3"/>
</dbReference>
<evidence type="ECO:0000256" key="12">
    <source>
        <dbReference type="SAM" id="SignalP"/>
    </source>
</evidence>
<dbReference type="InterPro" id="IPR000276">
    <property type="entry name" value="GPCR_Rhodpsn"/>
</dbReference>
<evidence type="ECO:0000313" key="15">
    <source>
        <dbReference type="RefSeq" id="XP_015281819.1"/>
    </source>
</evidence>
<feature type="domain" description="G-protein coupled receptors family 1 profile" evidence="13">
    <location>
        <begin position="117"/>
        <end position="364"/>
    </location>
</feature>
<dbReference type="PANTHER" id="PTHR24232">
    <property type="entry name" value="G-PROTEIN COUPLED RECEPTOR"/>
    <property type="match status" value="1"/>
</dbReference>
<feature type="transmembrane region" description="Helical" evidence="11">
    <location>
        <begin position="214"/>
        <end position="232"/>
    </location>
</feature>
<evidence type="ECO:0000256" key="11">
    <source>
        <dbReference type="SAM" id="Phobius"/>
    </source>
</evidence>
<keyword evidence="7" id="KW-1015">Disulfide bond</keyword>
<keyword evidence="14" id="KW-1185">Reference proteome</keyword>
<dbReference type="PRINTS" id="PR01429">
    <property type="entry name" value="PROTEASEAR3"/>
</dbReference>
<keyword evidence="9" id="KW-0325">Glycoprotein</keyword>
<dbReference type="InterPro" id="IPR003912">
    <property type="entry name" value="Protea_act_rcpt"/>
</dbReference>
<evidence type="ECO:0000256" key="2">
    <source>
        <dbReference type="ARBA" id="ARBA00022475"/>
    </source>
</evidence>
<proteinExistence type="predicted"/>
<dbReference type="Proteomes" id="UP000694871">
    <property type="component" value="Unplaced"/>
</dbReference>
<keyword evidence="6 11" id="KW-0472">Membrane</keyword>
<keyword evidence="5" id="KW-0297">G-protein coupled receptor</keyword>
<feature type="signal peptide" evidence="12">
    <location>
        <begin position="1"/>
        <end position="19"/>
    </location>
</feature>
<gene>
    <name evidence="15" type="primary">F2RL2</name>
</gene>
<dbReference type="PANTHER" id="PTHR24232:SF0">
    <property type="entry name" value="PROTEINASE-ACTIVATED RECEPTOR 3"/>
    <property type="match status" value="1"/>
</dbReference>